<dbReference type="GO" id="GO:0009306">
    <property type="term" value="P:protein secretion"/>
    <property type="evidence" value="ECO:0007669"/>
    <property type="project" value="InterPro"/>
</dbReference>
<dbReference type="Gene3D" id="1.20.81.30">
    <property type="entry name" value="Type II secretion system (T2SS), domain F"/>
    <property type="match status" value="2"/>
</dbReference>
<evidence type="ECO:0000313" key="12">
    <source>
        <dbReference type="EMBL" id="SFF03860.1"/>
    </source>
</evidence>
<dbReference type="EMBL" id="FONZ01000002">
    <property type="protein sequence ID" value="SFF03860.1"/>
    <property type="molecule type" value="Genomic_DNA"/>
</dbReference>
<dbReference type="PRINTS" id="PR00812">
    <property type="entry name" value="BCTERIALGSPF"/>
</dbReference>
<dbReference type="FunFam" id="1.20.81.30:FF:000001">
    <property type="entry name" value="Type II secretion system protein F"/>
    <property type="match status" value="2"/>
</dbReference>
<keyword evidence="5" id="KW-0997">Cell inner membrane</keyword>
<keyword evidence="8 10" id="KW-0472">Membrane</keyword>
<evidence type="ECO:0000256" key="10">
    <source>
        <dbReference type="SAM" id="Phobius"/>
    </source>
</evidence>
<keyword evidence="7 10" id="KW-1133">Transmembrane helix</keyword>
<dbReference type="AlphaFoldDB" id="A0A1I2FGY1"/>
<feature type="transmembrane region" description="Helical" evidence="10">
    <location>
        <begin position="175"/>
        <end position="196"/>
    </location>
</feature>
<keyword evidence="6 9" id="KW-0812">Transmembrane</keyword>
<evidence type="ECO:0000256" key="5">
    <source>
        <dbReference type="ARBA" id="ARBA00022519"/>
    </source>
</evidence>
<comment type="similarity">
    <text evidence="2 9">Belongs to the GSP F family.</text>
</comment>
<evidence type="ECO:0000256" key="7">
    <source>
        <dbReference type="ARBA" id="ARBA00022989"/>
    </source>
</evidence>
<feature type="transmembrane region" description="Helical" evidence="10">
    <location>
        <begin position="216"/>
        <end position="242"/>
    </location>
</feature>
<dbReference type="PANTHER" id="PTHR30012">
    <property type="entry name" value="GENERAL SECRETION PATHWAY PROTEIN"/>
    <property type="match status" value="1"/>
</dbReference>
<keyword evidence="3 9" id="KW-0813">Transport</keyword>
<evidence type="ECO:0000259" key="11">
    <source>
        <dbReference type="Pfam" id="PF00482"/>
    </source>
</evidence>
<dbReference type="InterPro" id="IPR003004">
    <property type="entry name" value="GspF/PilC"/>
</dbReference>
<evidence type="ECO:0000313" key="13">
    <source>
        <dbReference type="Proteomes" id="UP000198520"/>
    </source>
</evidence>
<sequence>MAAARTYEYTLRDGKGKTVKGRIEATNEGAVATRLRTMGMAPLSIKEVSSTGLQREITIPGFGPKVSLKDLSIMARQLATMIVSGLSLLRALTILSEQTESDELKKVLAQVRADVETGSSLSNALARHENIFPPLMLNMIRAGEVGGFLDETLLSVAENFEAEVKLKAKIKSAMTYPVVVFCIAILAVVGMLLFIVPVFEKMFSDLGGELPAPTQFLVFLSGVLKVGIIPLIIAIVIAAAWWRKHKNDYEVRRRVDPMKLKTPIFGNLFKKVAVARFTRNFGTMLSSGVPILQALDIVGETSGNNVIAEAIKEVQASVREGKPLTAPLAQHPVFPPMVVQMMAVGEDTGALDTMLEKVAEFYDQEVEATTEQLTSMIEPLMIAVLGVIVGGMIIALYMPIFSIFELVG</sequence>
<gene>
    <name evidence="12" type="ORF">SAMN04488035_1285</name>
</gene>
<accession>A0A1I2FGY1</accession>
<evidence type="ECO:0000256" key="8">
    <source>
        <dbReference type="ARBA" id="ARBA00023136"/>
    </source>
</evidence>
<protein>
    <submittedName>
        <fullName evidence="12">Type IV pilus assembly protein PilC</fullName>
    </submittedName>
</protein>
<keyword evidence="4" id="KW-1003">Cell membrane</keyword>
<feature type="domain" description="Type II secretion system protein GspF" evidence="11">
    <location>
        <begin position="75"/>
        <end position="197"/>
    </location>
</feature>
<keyword evidence="13" id="KW-1185">Reference proteome</keyword>
<dbReference type="PROSITE" id="PS00874">
    <property type="entry name" value="T2SP_F"/>
    <property type="match status" value="1"/>
</dbReference>
<dbReference type="Pfam" id="PF00482">
    <property type="entry name" value="T2SSF"/>
    <property type="match status" value="2"/>
</dbReference>
<evidence type="ECO:0000256" key="2">
    <source>
        <dbReference type="ARBA" id="ARBA00005745"/>
    </source>
</evidence>
<dbReference type="InterPro" id="IPR018076">
    <property type="entry name" value="T2SS_GspF_dom"/>
</dbReference>
<dbReference type="PANTHER" id="PTHR30012:SF0">
    <property type="entry name" value="TYPE II SECRETION SYSTEM PROTEIN F-RELATED"/>
    <property type="match status" value="1"/>
</dbReference>
<evidence type="ECO:0000256" key="1">
    <source>
        <dbReference type="ARBA" id="ARBA00004429"/>
    </source>
</evidence>
<name>A0A1I2FGY1_9MICO</name>
<feature type="transmembrane region" description="Helical" evidence="10">
    <location>
        <begin position="380"/>
        <end position="404"/>
    </location>
</feature>
<evidence type="ECO:0000256" key="3">
    <source>
        <dbReference type="ARBA" id="ARBA00022448"/>
    </source>
</evidence>
<dbReference type="OrthoDB" id="9805682at2"/>
<comment type="subcellular location">
    <subcellularLocation>
        <location evidence="1">Cell inner membrane</location>
        <topology evidence="1">Multi-pass membrane protein</topology>
    </subcellularLocation>
    <subcellularLocation>
        <location evidence="9">Cell membrane</location>
        <topology evidence="9">Multi-pass membrane protein</topology>
    </subcellularLocation>
</comment>
<evidence type="ECO:0000256" key="6">
    <source>
        <dbReference type="ARBA" id="ARBA00022692"/>
    </source>
</evidence>
<reference evidence="13" key="1">
    <citation type="submission" date="2016-10" db="EMBL/GenBank/DDBJ databases">
        <authorList>
            <person name="Varghese N."/>
            <person name="Submissions S."/>
        </authorList>
    </citation>
    <scope>NUCLEOTIDE SEQUENCE [LARGE SCALE GENOMIC DNA]</scope>
    <source>
        <strain evidence="13">DSM 19083</strain>
    </source>
</reference>
<dbReference type="RefSeq" id="WP_093376292.1">
    <property type="nucleotide sequence ID" value="NZ_BNAN01000002.1"/>
</dbReference>
<evidence type="ECO:0000256" key="9">
    <source>
        <dbReference type="RuleBase" id="RU003923"/>
    </source>
</evidence>
<feature type="domain" description="Type II secretion system protein GspF" evidence="11">
    <location>
        <begin position="277"/>
        <end position="399"/>
    </location>
</feature>
<proteinExistence type="inferred from homology"/>
<organism evidence="12 13">
    <name type="scientific">Flavimobilis marinus</name>
    <dbReference type="NCBI Taxonomy" id="285351"/>
    <lineage>
        <taxon>Bacteria</taxon>
        <taxon>Bacillati</taxon>
        <taxon>Actinomycetota</taxon>
        <taxon>Actinomycetes</taxon>
        <taxon>Micrococcales</taxon>
        <taxon>Jonesiaceae</taxon>
        <taxon>Flavimobilis</taxon>
    </lineage>
</organism>
<evidence type="ECO:0000256" key="4">
    <source>
        <dbReference type="ARBA" id="ARBA00022475"/>
    </source>
</evidence>
<dbReference type="InterPro" id="IPR042094">
    <property type="entry name" value="T2SS_GspF_sf"/>
</dbReference>
<dbReference type="InterPro" id="IPR001992">
    <property type="entry name" value="T2SS_GspF/T4SS_PilC_CS"/>
</dbReference>
<dbReference type="GO" id="GO:0005886">
    <property type="term" value="C:plasma membrane"/>
    <property type="evidence" value="ECO:0007669"/>
    <property type="project" value="UniProtKB-SubCell"/>
</dbReference>
<dbReference type="Proteomes" id="UP000198520">
    <property type="component" value="Unassembled WGS sequence"/>
</dbReference>
<dbReference type="STRING" id="285351.SAMN04488035_1285"/>